<comment type="caution">
    <text evidence="2">The sequence shown here is derived from an EMBL/GenBank/DDBJ whole genome shotgun (WGS) entry which is preliminary data.</text>
</comment>
<keyword evidence="3" id="KW-1185">Reference proteome</keyword>
<dbReference type="AlphaFoldDB" id="A0A3L8P703"/>
<evidence type="ECO:0000313" key="3">
    <source>
        <dbReference type="Proteomes" id="UP000281708"/>
    </source>
</evidence>
<evidence type="ECO:0008006" key="4">
    <source>
        <dbReference type="Google" id="ProtNLM"/>
    </source>
</evidence>
<gene>
    <name evidence="2" type="ORF">D9V37_05005</name>
</gene>
<evidence type="ECO:0000256" key="1">
    <source>
        <dbReference type="SAM" id="Phobius"/>
    </source>
</evidence>
<feature type="transmembrane region" description="Helical" evidence="1">
    <location>
        <begin position="51"/>
        <end position="69"/>
    </location>
</feature>
<keyword evidence="1" id="KW-0472">Membrane</keyword>
<proteinExistence type="predicted"/>
<dbReference type="RefSeq" id="WP_121805064.1">
    <property type="nucleotide sequence ID" value="NZ_RDBE01000002.1"/>
</dbReference>
<evidence type="ECO:0000313" key="2">
    <source>
        <dbReference type="EMBL" id="RLV50409.1"/>
    </source>
</evidence>
<feature type="transmembrane region" description="Helical" evidence="1">
    <location>
        <begin position="118"/>
        <end position="138"/>
    </location>
</feature>
<feature type="transmembrane region" description="Helical" evidence="1">
    <location>
        <begin position="78"/>
        <end position="98"/>
    </location>
</feature>
<feature type="transmembrane region" description="Helical" evidence="1">
    <location>
        <begin position="180"/>
        <end position="196"/>
    </location>
</feature>
<dbReference type="EMBL" id="RDBE01000002">
    <property type="protein sequence ID" value="RLV50409.1"/>
    <property type="molecule type" value="Genomic_DNA"/>
</dbReference>
<keyword evidence="1" id="KW-0812">Transmembrane</keyword>
<protein>
    <recommendedName>
        <fullName evidence="4">DUF998 domain-containing protein</fullName>
    </recommendedName>
</protein>
<name>A0A3L8P703_9ACTN</name>
<feature type="transmembrane region" description="Helical" evidence="1">
    <location>
        <begin position="236"/>
        <end position="253"/>
    </location>
</feature>
<feature type="transmembrane region" description="Helical" evidence="1">
    <location>
        <begin position="12"/>
        <end position="31"/>
    </location>
</feature>
<organism evidence="2 3">
    <name type="scientific">Nocardioides mangrovicus</name>
    <dbReference type="NCBI Taxonomy" id="2478913"/>
    <lineage>
        <taxon>Bacteria</taxon>
        <taxon>Bacillati</taxon>
        <taxon>Actinomycetota</taxon>
        <taxon>Actinomycetes</taxon>
        <taxon>Propionibacteriales</taxon>
        <taxon>Nocardioidaceae</taxon>
        <taxon>Nocardioides</taxon>
    </lineage>
</organism>
<dbReference type="Proteomes" id="UP000281708">
    <property type="component" value="Unassembled WGS sequence"/>
</dbReference>
<reference evidence="2 3" key="1">
    <citation type="submission" date="2018-10" db="EMBL/GenBank/DDBJ databases">
        <title>Marmoricola sp. 4Q3S-7 whole genome shotgun sequence.</title>
        <authorList>
            <person name="Li F."/>
        </authorList>
    </citation>
    <scope>NUCLEOTIDE SEQUENCE [LARGE SCALE GENOMIC DNA]</scope>
    <source>
        <strain evidence="2 3">4Q3S-7</strain>
    </source>
</reference>
<keyword evidence="1" id="KW-1133">Transmembrane helix</keyword>
<feature type="transmembrane region" description="Helical" evidence="1">
    <location>
        <begin position="208"/>
        <end position="230"/>
    </location>
</feature>
<feature type="transmembrane region" description="Helical" evidence="1">
    <location>
        <begin position="150"/>
        <end position="168"/>
    </location>
</feature>
<sequence>MTTTRAPTVTYRYLRVALVVLPVLLGAAVVLETVRSGCVLDSISAYVYTPAQHVFVGALVAIGVCLVVIKGTGSAEDVLLNLAGMMAPLVALVPTPYVQQCGLVEPSRAAVRAEVANGFWSLVVAALAVAAAAVVVAARTRTPTPTPVFRLGRAVGVGVAVLAVVVFLADRDRFDRTAHYAAALVLFGCIIAVALIKSHTSRHRRVNGYSTIAALMLLTLPAGLVAGLVAHWSRTVLGVEVALIALFVAFWLLETKEHWHDEGAGMTRELA</sequence>
<dbReference type="OrthoDB" id="9803163at2"/>
<accession>A0A3L8P703</accession>